<dbReference type="Gene3D" id="1.10.238.160">
    <property type="match status" value="1"/>
</dbReference>
<reference evidence="1 2" key="1">
    <citation type="journal article" date="2015" name="Genome Announc.">
        <title>Genome Sequence of 'Candidatus Thioglobus singularis' Strain PS1, a Mixotroph from the SUP05 Clade of Marine Gammaproteobacteria.</title>
        <authorList>
            <person name="Marshall K.T."/>
            <person name="Morris R.M."/>
        </authorList>
    </citation>
    <scope>NUCLEOTIDE SEQUENCE [LARGE SCALE GENOMIC DNA]</scope>
    <source>
        <strain evidence="1 2">PS1</strain>
    </source>
</reference>
<keyword evidence="2" id="KW-1185">Reference proteome</keyword>
<dbReference type="STRING" id="1125411.W908_03435"/>
<dbReference type="OrthoDB" id="5986966at2"/>
<proteinExistence type="predicted"/>
<organism evidence="1 2">
    <name type="scientific">Candidatus Pseudothioglobus singularis PS1</name>
    <dbReference type="NCBI Taxonomy" id="1125411"/>
    <lineage>
        <taxon>Bacteria</taxon>
        <taxon>Pseudomonadati</taxon>
        <taxon>Pseudomonadota</taxon>
        <taxon>Gammaproteobacteria</taxon>
        <taxon>Candidatus Pseudothioglobaceae</taxon>
        <taxon>Candidatus Pseudothioglobus</taxon>
    </lineage>
</organism>
<dbReference type="KEGG" id="tsn:W908_03435"/>
<dbReference type="RefSeq" id="WP_053819935.1">
    <property type="nucleotide sequence ID" value="NZ_CP006911.1"/>
</dbReference>
<dbReference type="AlphaFoldDB" id="A0A0M4LZQ9"/>
<evidence type="ECO:0000313" key="1">
    <source>
        <dbReference type="EMBL" id="ALE01712.1"/>
    </source>
</evidence>
<dbReference type="InterPro" id="IPR010260">
    <property type="entry name" value="AlpA"/>
</dbReference>
<name>A0A0M4LZQ9_9GAMM</name>
<dbReference type="Pfam" id="PF05930">
    <property type="entry name" value="Phage_AlpA"/>
    <property type="match status" value="1"/>
</dbReference>
<accession>A0A0M4LZQ9</accession>
<evidence type="ECO:0000313" key="2">
    <source>
        <dbReference type="Proteomes" id="UP000068905"/>
    </source>
</evidence>
<gene>
    <name evidence="1" type="ORF">W908_03435</name>
</gene>
<dbReference type="Proteomes" id="UP000068905">
    <property type="component" value="Chromosome"/>
</dbReference>
<dbReference type="EMBL" id="CP006911">
    <property type="protein sequence ID" value="ALE01712.1"/>
    <property type="molecule type" value="Genomic_DNA"/>
</dbReference>
<protein>
    <submittedName>
        <fullName evidence="1">Regulatory protein</fullName>
    </submittedName>
</protein>
<sequence length="65" mass="7518">MKILKLNEVAELLNVCKSQVYNLVKQGYLPKPIKIGKRGSGWLQSDIDSWFKSKIEEREMEVNHG</sequence>